<dbReference type="AlphaFoldDB" id="A0A4Y6UYA9"/>
<comment type="similarity">
    <text evidence="1 4">Belongs to the short-chain dehydrogenases/reductases (SDR) family.</text>
</comment>
<evidence type="ECO:0000256" key="2">
    <source>
        <dbReference type="ARBA" id="ARBA00022857"/>
    </source>
</evidence>
<dbReference type="OrthoDB" id="5786478at2"/>
<dbReference type="CDD" id="cd05324">
    <property type="entry name" value="carb_red_PTCR-like_SDR_c"/>
    <property type="match status" value="1"/>
</dbReference>
<keyword evidence="6" id="KW-1185">Reference proteome</keyword>
<dbReference type="Gene3D" id="3.40.50.720">
    <property type="entry name" value="NAD(P)-binding Rossmann-like Domain"/>
    <property type="match status" value="1"/>
</dbReference>
<protein>
    <submittedName>
        <fullName evidence="5">SDR family oxidoreductase</fullName>
    </submittedName>
</protein>
<dbReference type="EMBL" id="CP041217">
    <property type="protein sequence ID" value="QDH21508.1"/>
    <property type="molecule type" value="Genomic_DNA"/>
</dbReference>
<dbReference type="InterPro" id="IPR020904">
    <property type="entry name" value="Sc_DH/Rdtase_CS"/>
</dbReference>
<organism evidence="5 6">
    <name type="scientific">Saccharibacillus brassicae</name>
    <dbReference type="NCBI Taxonomy" id="2583377"/>
    <lineage>
        <taxon>Bacteria</taxon>
        <taxon>Bacillati</taxon>
        <taxon>Bacillota</taxon>
        <taxon>Bacilli</taxon>
        <taxon>Bacillales</taxon>
        <taxon>Paenibacillaceae</taxon>
        <taxon>Saccharibacillus</taxon>
    </lineage>
</organism>
<dbReference type="PANTHER" id="PTHR43490:SF99">
    <property type="entry name" value="SHORT-CHAIN DEHYDROGENASE_REDUCTASE"/>
    <property type="match status" value="1"/>
</dbReference>
<reference evidence="5 6" key="1">
    <citation type="submission" date="2019-06" db="EMBL/GenBank/DDBJ databases">
        <title>Saccharibacillus brassicae sp. nov., an endophytic bacterium isolated from Chinese cabbage seeds (Brassica pekinensis).</title>
        <authorList>
            <person name="Jiang L."/>
            <person name="Lee J."/>
            <person name="Kim S.W."/>
        </authorList>
    </citation>
    <scope>NUCLEOTIDE SEQUENCE [LARGE SCALE GENOMIC DNA]</scope>
    <source>
        <strain evidence="6">KCTC 43072 / ATSA2</strain>
    </source>
</reference>
<dbReference type="RefSeq" id="WP_141448053.1">
    <property type="nucleotide sequence ID" value="NZ_CP041217.1"/>
</dbReference>
<dbReference type="PROSITE" id="PS00061">
    <property type="entry name" value="ADH_SHORT"/>
    <property type="match status" value="1"/>
</dbReference>
<dbReference type="InterPro" id="IPR036291">
    <property type="entry name" value="NAD(P)-bd_dom_sf"/>
</dbReference>
<dbReference type="PRINTS" id="PR00081">
    <property type="entry name" value="GDHRDH"/>
</dbReference>
<dbReference type="SUPFAM" id="SSF51735">
    <property type="entry name" value="NAD(P)-binding Rossmann-fold domains"/>
    <property type="match status" value="1"/>
</dbReference>
<accession>A0A4Y6UYA9</accession>
<dbReference type="PRINTS" id="PR00080">
    <property type="entry name" value="SDRFAMILY"/>
</dbReference>
<dbReference type="GO" id="GO:0016616">
    <property type="term" value="F:oxidoreductase activity, acting on the CH-OH group of donors, NAD or NADP as acceptor"/>
    <property type="evidence" value="ECO:0007669"/>
    <property type="project" value="InterPro"/>
</dbReference>
<dbReference type="Proteomes" id="UP000316968">
    <property type="component" value="Chromosome"/>
</dbReference>
<dbReference type="InterPro" id="IPR002347">
    <property type="entry name" value="SDR_fam"/>
</dbReference>
<dbReference type="KEGG" id="saca:FFV09_12055"/>
<proteinExistence type="inferred from homology"/>
<dbReference type="PANTHER" id="PTHR43490">
    <property type="entry name" value="(+)-NEOMENTHOL DEHYDROGENASE"/>
    <property type="match status" value="1"/>
</dbReference>
<dbReference type="Pfam" id="PF00106">
    <property type="entry name" value="adh_short"/>
    <property type="match status" value="1"/>
</dbReference>
<sequence>MQKQTVLITGANKGIGYETARQLGGQGYFVFLGARDERRGQEAVDKLRAEGIEAEYVRIDAADPATIGAAAQQIGARTPSLDVLVNNAGIGAGGNVPSEQTMDEIRSVYEVNVFGPIQLIQAMLPLLRQAPLGRIVNVSSGLGSLTFNSDPTHEHYGANSLDYNSSKTALNAVTVLFAKEFAGTSLKINAVDPGYTATDMNNNSGPRTVAHSAGTVARLALIGEDGPSGGFFDENGEIPW</sequence>
<dbReference type="InterPro" id="IPR045313">
    <property type="entry name" value="CBR1-like"/>
</dbReference>
<evidence type="ECO:0000313" key="5">
    <source>
        <dbReference type="EMBL" id="QDH21508.1"/>
    </source>
</evidence>
<keyword evidence="3" id="KW-0560">Oxidoreductase</keyword>
<gene>
    <name evidence="5" type="ORF">FFV09_12055</name>
</gene>
<evidence type="ECO:0000256" key="1">
    <source>
        <dbReference type="ARBA" id="ARBA00006484"/>
    </source>
</evidence>
<evidence type="ECO:0000313" key="6">
    <source>
        <dbReference type="Proteomes" id="UP000316968"/>
    </source>
</evidence>
<evidence type="ECO:0000256" key="3">
    <source>
        <dbReference type="ARBA" id="ARBA00023002"/>
    </source>
</evidence>
<evidence type="ECO:0000256" key="4">
    <source>
        <dbReference type="RuleBase" id="RU000363"/>
    </source>
</evidence>
<name>A0A4Y6UYA9_SACBS</name>
<keyword evidence="2" id="KW-0521">NADP</keyword>